<dbReference type="SUPFAM" id="SSF52058">
    <property type="entry name" value="L domain-like"/>
    <property type="match status" value="1"/>
</dbReference>
<dbReference type="Pfam" id="PF13855">
    <property type="entry name" value="LRR_8"/>
    <property type="match status" value="1"/>
</dbReference>
<dbReference type="WBParaSite" id="Pan_g18092.t1">
    <property type="protein sequence ID" value="Pan_g18092.t1"/>
    <property type="gene ID" value="Pan_g18092"/>
</dbReference>
<dbReference type="InterPro" id="IPR003591">
    <property type="entry name" value="Leu-rich_rpt_typical-subtyp"/>
</dbReference>
<dbReference type="SMART" id="SM00369">
    <property type="entry name" value="LRR_TYP"/>
    <property type="match status" value="6"/>
</dbReference>
<sequence length="383" mass="42271">MFPLNQPRDLYSEHDDVPLAYSSGADDDGNESGESERRLVDLSRQYLHHLPNGFLTGPGVRFPADMIAELDLSHNRFTELPEVVFSLVNLQSLDVSNNELTALPAGIGGLNGLRAFAARNNRITAVPKQFRQLVRLEELNLSGNEIEVFPAEILALRNLRSLYLGANRLRALPNNIDSLALLQILYLGGNRLTEVPESVGNLTELASLALADNRFETVPSTLGKLSKLQSLALHNNQIRVLPTEIVTLANLANLSLRNNPLVTNFVNNVQFNPPSLKELCARTIRTNTTLTSSYGSQVPGCIARYLDSATMCVNPNCKGVYFEARAEHVKFTDFCGKFRIPLLQYLCSPSCTSTEPAVAYSSESEETDEEPTTSNRLRRVLLG</sequence>
<feature type="region of interest" description="Disordered" evidence="3">
    <location>
        <begin position="1"/>
        <end position="36"/>
    </location>
</feature>
<evidence type="ECO:0000313" key="6">
    <source>
        <dbReference type="WBParaSite" id="Pan_g18092.t1"/>
    </source>
</evidence>
<organism evidence="5 6">
    <name type="scientific">Panagrellus redivivus</name>
    <name type="common">Microworm</name>
    <dbReference type="NCBI Taxonomy" id="6233"/>
    <lineage>
        <taxon>Eukaryota</taxon>
        <taxon>Metazoa</taxon>
        <taxon>Ecdysozoa</taxon>
        <taxon>Nematoda</taxon>
        <taxon>Chromadorea</taxon>
        <taxon>Rhabditida</taxon>
        <taxon>Tylenchina</taxon>
        <taxon>Panagrolaimomorpha</taxon>
        <taxon>Panagrolaimoidea</taxon>
        <taxon>Panagrolaimidae</taxon>
        <taxon>Panagrellus</taxon>
    </lineage>
</organism>
<dbReference type="Pfam" id="PF23598">
    <property type="entry name" value="LRR_14"/>
    <property type="match status" value="1"/>
</dbReference>
<dbReference type="Pfam" id="PF00560">
    <property type="entry name" value="LRR_1"/>
    <property type="match status" value="1"/>
</dbReference>
<evidence type="ECO:0000256" key="3">
    <source>
        <dbReference type="SAM" id="MobiDB-lite"/>
    </source>
</evidence>
<dbReference type="SMART" id="SM00364">
    <property type="entry name" value="LRR_BAC"/>
    <property type="match status" value="7"/>
</dbReference>
<name>A0A7E4V9A8_PANRE</name>
<reference evidence="6" key="2">
    <citation type="submission" date="2020-10" db="UniProtKB">
        <authorList>
            <consortium name="WormBaseParasite"/>
        </authorList>
    </citation>
    <scope>IDENTIFICATION</scope>
</reference>
<dbReference type="PANTHER" id="PTHR48051:SF1">
    <property type="entry name" value="RAS SUPPRESSOR PROTEIN 1"/>
    <property type="match status" value="1"/>
</dbReference>
<accession>A0A7E4V9A8</accession>
<proteinExistence type="predicted"/>
<feature type="domain" description="Disease resistance R13L4/SHOC-2-like LRR" evidence="4">
    <location>
        <begin position="70"/>
        <end position="162"/>
    </location>
</feature>
<dbReference type="PANTHER" id="PTHR48051">
    <property type="match status" value="1"/>
</dbReference>
<protein>
    <submittedName>
        <fullName evidence="6">Leucine-rich repeat-containing protein 58</fullName>
    </submittedName>
</protein>
<dbReference type="GO" id="GO:0005737">
    <property type="term" value="C:cytoplasm"/>
    <property type="evidence" value="ECO:0007669"/>
    <property type="project" value="TreeGrafter"/>
</dbReference>
<evidence type="ECO:0000259" key="4">
    <source>
        <dbReference type="Pfam" id="PF23598"/>
    </source>
</evidence>
<keyword evidence="1" id="KW-0433">Leucine-rich repeat</keyword>
<evidence type="ECO:0000256" key="1">
    <source>
        <dbReference type="ARBA" id="ARBA00022614"/>
    </source>
</evidence>
<dbReference type="PRINTS" id="PR00019">
    <property type="entry name" value="LEURICHRPT"/>
</dbReference>
<reference evidence="5" key="1">
    <citation type="journal article" date="2013" name="Genetics">
        <title>The draft genome and transcriptome of Panagrellus redivivus are shaped by the harsh demands of a free-living lifestyle.</title>
        <authorList>
            <person name="Srinivasan J."/>
            <person name="Dillman A.R."/>
            <person name="Macchietto M.G."/>
            <person name="Heikkinen L."/>
            <person name="Lakso M."/>
            <person name="Fracchia K.M."/>
            <person name="Antoshechkin I."/>
            <person name="Mortazavi A."/>
            <person name="Wong G."/>
            <person name="Sternberg P.W."/>
        </authorList>
    </citation>
    <scope>NUCLEOTIDE SEQUENCE [LARGE SCALE GENOMIC DNA]</scope>
    <source>
        <strain evidence="5">MT8872</strain>
    </source>
</reference>
<dbReference type="InterPro" id="IPR050216">
    <property type="entry name" value="LRR_domain-containing"/>
</dbReference>
<dbReference type="PROSITE" id="PS51450">
    <property type="entry name" value="LRR"/>
    <property type="match status" value="1"/>
</dbReference>
<dbReference type="InterPro" id="IPR055414">
    <property type="entry name" value="LRR_R13L4/SHOC2-like"/>
</dbReference>
<evidence type="ECO:0000313" key="5">
    <source>
        <dbReference type="Proteomes" id="UP000492821"/>
    </source>
</evidence>
<dbReference type="InterPro" id="IPR032675">
    <property type="entry name" value="LRR_dom_sf"/>
</dbReference>
<dbReference type="Proteomes" id="UP000492821">
    <property type="component" value="Unassembled WGS sequence"/>
</dbReference>
<keyword evidence="2" id="KW-0677">Repeat</keyword>
<dbReference type="AlphaFoldDB" id="A0A7E4V9A8"/>
<keyword evidence="5" id="KW-1185">Reference proteome</keyword>
<dbReference type="Gene3D" id="3.80.10.10">
    <property type="entry name" value="Ribonuclease Inhibitor"/>
    <property type="match status" value="1"/>
</dbReference>
<dbReference type="InterPro" id="IPR001611">
    <property type="entry name" value="Leu-rich_rpt"/>
</dbReference>
<evidence type="ECO:0000256" key="2">
    <source>
        <dbReference type="ARBA" id="ARBA00022737"/>
    </source>
</evidence>